<dbReference type="SUPFAM" id="SSF51182">
    <property type="entry name" value="RmlC-like cupins"/>
    <property type="match status" value="1"/>
</dbReference>
<dbReference type="RefSeq" id="WP_006050074.1">
    <property type="nucleotide sequence ID" value="NZ_ABLD01000009.1"/>
</dbReference>
<dbReference type="EMBL" id="ABLD01000009">
    <property type="protein sequence ID" value="EDT09862.1"/>
    <property type="molecule type" value="Genomic_DNA"/>
</dbReference>
<evidence type="ECO:0008006" key="3">
    <source>
        <dbReference type="Google" id="ProtNLM"/>
    </source>
</evidence>
<dbReference type="InterPro" id="IPR021317">
    <property type="entry name" value="DUF2917"/>
</dbReference>
<accession>B1G2C0</accession>
<comment type="caution">
    <text evidence="1">The sequence shown here is derived from an EMBL/GenBank/DDBJ whole genome shotgun (WGS) entry which is preliminary data.</text>
</comment>
<dbReference type="InterPro" id="IPR011051">
    <property type="entry name" value="RmlC_Cupin_sf"/>
</dbReference>
<sequence>MREVRIFELEHDEPVAAWRVARPSTFKVISGEIWLTVEGDRDDYWLATGESIDLPRGAVAWISAGEAGARFALASGSERSAERGPARPTRGAAVPSWLPRWLGAM</sequence>
<name>B1G2C0_PARG4</name>
<dbReference type="AlphaFoldDB" id="B1G2C0"/>
<evidence type="ECO:0000313" key="2">
    <source>
        <dbReference type="Proteomes" id="UP000005045"/>
    </source>
</evidence>
<proteinExistence type="predicted"/>
<dbReference type="OrthoDB" id="8720906at2"/>
<organism evidence="1 2">
    <name type="scientific">Paraburkholderia graminis (strain ATCC 700544 / DSM 17151 / LMG 18924 / NCIMB 13744 / C4D1M)</name>
    <dbReference type="NCBI Taxonomy" id="396598"/>
    <lineage>
        <taxon>Bacteria</taxon>
        <taxon>Pseudomonadati</taxon>
        <taxon>Pseudomonadota</taxon>
        <taxon>Betaproteobacteria</taxon>
        <taxon>Burkholderiales</taxon>
        <taxon>Burkholderiaceae</taxon>
        <taxon>Paraburkholderia</taxon>
    </lineage>
</organism>
<keyword evidence="2" id="KW-1185">Reference proteome</keyword>
<gene>
    <name evidence="1" type="ORF">BgramDRAFT_3507</name>
</gene>
<dbReference type="Pfam" id="PF11142">
    <property type="entry name" value="DUF2917"/>
    <property type="match status" value="1"/>
</dbReference>
<reference evidence="1 2" key="1">
    <citation type="submission" date="2008-03" db="EMBL/GenBank/DDBJ databases">
        <title>Sequencing of the draft genome and assembly of Burkholderia graminis C4D1M.</title>
        <authorList>
            <consortium name="US DOE Joint Genome Institute (JGI-PGF)"/>
            <person name="Copeland A."/>
            <person name="Lucas S."/>
            <person name="Lapidus A."/>
            <person name="Glavina del Rio T."/>
            <person name="Dalin E."/>
            <person name="Tice H."/>
            <person name="Bruce D."/>
            <person name="Goodwin L."/>
            <person name="Pitluck S."/>
            <person name="Larimer F."/>
            <person name="Land M.L."/>
            <person name="Hauser L."/>
            <person name="Tiedje J."/>
            <person name="Richardson P."/>
        </authorList>
    </citation>
    <scope>NUCLEOTIDE SEQUENCE [LARGE SCALE GENOMIC DNA]</scope>
    <source>
        <strain evidence="2">ATCC 700544 / DSM 17151 / LMG 18924 / NCIMB 13744 / C4D1M</strain>
    </source>
</reference>
<evidence type="ECO:0000313" key="1">
    <source>
        <dbReference type="EMBL" id="EDT09862.1"/>
    </source>
</evidence>
<protein>
    <recommendedName>
        <fullName evidence="3">DUF2917 domain-containing protein</fullName>
    </recommendedName>
</protein>
<dbReference type="Proteomes" id="UP000005045">
    <property type="component" value="Unassembled WGS sequence"/>
</dbReference>